<dbReference type="PANTHER" id="PTHR43441">
    <property type="entry name" value="RIBOSOMAL-PROTEIN-SERINE ACETYLTRANSFERASE"/>
    <property type="match status" value="1"/>
</dbReference>
<name>A0A7Y9LC53_9ACTN</name>
<evidence type="ECO:0000313" key="3">
    <source>
        <dbReference type="Proteomes" id="UP000569914"/>
    </source>
</evidence>
<gene>
    <name evidence="2" type="ORF">BKA15_003781</name>
</gene>
<dbReference type="InterPro" id="IPR016181">
    <property type="entry name" value="Acyl_CoA_acyltransferase"/>
</dbReference>
<evidence type="ECO:0000259" key="1">
    <source>
        <dbReference type="PROSITE" id="PS51186"/>
    </source>
</evidence>
<keyword evidence="2" id="KW-0808">Transferase</keyword>
<protein>
    <submittedName>
        <fullName evidence="2">RimJ/RimL family protein N-acetyltransferase</fullName>
    </submittedName>
</protein>
<dbReference type="RefSeq" id="WP_179753251.1">
    <property type="nucleotide sequence ID" value="NZ_JACCBU010000001.1"/>
</dbReference>
<organism evidence="2 3">
    <name type="scientific">Microlunatus parietis</name>
    <dbReference type="NCBI Taxonomy" id="682979"/>
    <lineage>
        <taxon>Bacteria</taxon>
        <taxon>Bacillati</taxon>
        <taxon>Actinomycetota</taxon>
        <taxon>Actinomycetes</taxon>
        <taxon>Propionibacteriales</taxon>
        <taxon>Propionibacteriaceae</taxon>
        <taxon>Microlunatus</taxon>
    </lineage>
</organism>
<sequence>MDQRDRLGFEATGLLPGPADGLRWHPEYPTENTLIGYRLSVEAGQPEPDTTPWWMYHVVRDDQVVGNIGFHGPPDDQGRVEIGYDIVDSLWGQGIGSAACAAIIGIARDAGVTEVTAETEPDNLGSQRILIKNGFVRVDVDEPGAVRFRLRW</sequence>
<dbReference type="SUPFAM" id="SSF55729">
    <property type="entry name" value="Acyl-CoA N-acyltransferases (Nat)"/>
    <property type="match status" value="1"/>
</dbReference>
<comment type="caution">
    <text evidence="2">The sequence shown here is derived from an EMBL/GenBank/DDBJ whole genome shotgun (WGS) entry which is preliminary data.</text>
</comment>
<dbReference type="PANTHER" id="PTHR43441:SF6">
    <property type="entry name" value="N-ACETYLTRANSFERASE DOMAIN-CONTAINING PROTEIN"/>
    <property type="match status" value="1"/>
</dbReference>
<dbReference type="GO" id="GO:0008999">
    <property type="term" value="F:protein-N-terminal-alanine acetyltransferase activity"/>
    <property type="evidence" value="ECO:0007669"/>
    <property type="project" value="TreeGrafter"/>
</dbReference>
<accession>A0A7Y9LC53</accession>
<evidence type="ECO:0000313" key="2">
    <source>
        <dbReference type="EMBL" id="NYE72452.1"/>
    </source>
</evidence>
<feature type="domain" description="N-acetyltransferase" evidence="1">
    <location>
        <begin position="11"/>
        <end position="152"/>
    </location>
</feature>
<dbReference type="Proteomes" id="UP000569914">
    <property type="component" value="Unassembled WGS sequence"/>
</dbReference>
<dbReference type="GO" id="GO:1990189">
    <property type="term" value="F:protein N-terminal-serine acetyltransferase activity"/>
    <property type="evidence" value="ECO:0007669"/>
    <property type="project" value="TreeGrafter"/>
</dbReference>
<keyword evidence="3" id="KW-1185">Reference proteome</keyword>
<proteinExistence type="predicted"/>
<dbReference type="GO" id="GO:0005737">
    <property type="term" value="C:cytoplasm"/>
    <property type="evidence" value="ECO:0007669"/>
    <property type="project" value="TreeGrafter"/>
</dbReference>
<dbReference type="Pfam" id="PF13302">
    <property type="entry name" value="Acetyltransf_3"/>
    <property type="match status" value="1"/>
</dbReference>
<dbReference type="Gene3D" id="3.40.630.30">
    <property type="match status" value="1"/>
</dbReference>
<dbReference type="InterPro" id="IPR051908">
    <property type="entry name" value="Ribosomal_N-acetyltransferase"/>
</dbReference>
<reference evidence="2 3" key="1">
    <citation type="submission" date="2020-07" db="EMBL/GenBank/DDBJ databases">
        <title>Sequencing the genomes of 1000 actinobacteria strains.</title>
        <authorList>
            <person name="Klenk H.-P."/>
        </authorList>
    </citation>
    <scope>NUCLEOTIDE SEQUENCE [LARGE SCALE GENOMIC DNA]</scope>
    <source>
        <strain evidence="2 3">DSM 22083</strain>
    </source>
</reference>
<dbReference type="InterPro" id="IPR000182">
    <property type="entry name" value="GNAT_dom"/>
</dbReference>
<dbReference type="PROSITE" id="PS51186">
    <property type="entry name" value="GNAT"/>
    <property type="match status" value="1"/>
</dbReference>
<dbReference type="EMBL" id="JACCBU010000001">
    <property type="protein sequence ID" value="NYE72452.1"/>
    <property type="molecule type" value="Genomic_DNA"/>
</dbReference>
<dbReference type="AlphaFoldDB" id="A0A7Y9LC53"/>